<feature type="transmembrane region" description="Helical" evidence="5">
    <location>
        <begin position="365"/>
        <end position="392"/>
    </location>
</feature>
<organism evidence="7 8">
    <name type="scientific">Ruminococcus bicirculans</name>
    <name type="common">ex Wegman et al. 2014</name>
    <dbReference type="NCBI Taxonomy" id="1160721"/>
    <lineage>
        <taxon>Bacteria</taxon>
        <taxon>Bacillati</taxon>
        <taxon>Bacillota</taxon>
        <taxon>Clostridia</taxon>
        <taxon>Eubacteriales</taxon>
        <taxon>Oscillospiraceae</taxon>
        <taxon>Ruminococcus</taxon>
    </lineage>
</organism>
<evidence type="ECO:0000256" key="3">
    <source>
        <dbReference type="ARBA" id="ARBA00022989"/>
    </source>
</evidence>
<keyword evidence="8" id="KW-1185">Reference proteome</keyword>
<feature type="transmembrane region" description="Helical" evidence="5">
    <location>
        <begin position="48"/>
        <end position="69"/>
    </location>
</feature>
<dbReference type="Proteomes" id="UP000027600">
    <property type="component" value="Chromosome I"/>
</dbReference>
<evidence type="ECO:0000256" key="2">
    <source>
        <dbReference type="ARBA" id="ARBA00022692"/>
    </source>
</evidence>
<gene>
    <name evidence="7" type="ORF">RBI_I01622</name>
</gene>
<evidence type="ECO:0000256" key="4">
    <source>
        <dbReference type="ARBA" id="ARBA00023136"/>
    </source>
</evidence>
<evidence type="ECO:0000313" key="7">
    <source>
        <dbReference type="EMBL" id="CCO05324.1"/>
    </source>
</evidence>
<keyword evidence="3 5" id="KW-1133">Transmembrane helix</keyword>
<proteinExistence type="predicted"/>
<evidence type="ECO:0000256" key="5">
    <source>
        <dbReference type="SAM" id="Phobius"/>
    </source>
</evidence>
<name>A0ABM9QHK0_9FIRM</name>
<dbReference type="Pfam" id="PF04932">
    <property type="entry name" value="Wzy_C"/>
    <property type="match status" value="1"/>
</dbReference>
<feature type="transmembrane region" description="Helical" evidence="5">
    <location>
        <begin position="113"/>
        <end position="130"/>
    </location>
</feature>
<dbReference type="RefSeq" id="WP_038672269.1">
    <property type="nucleotide sequence ID" value="NZ_CAKVXH010000001.1"/>
</dbReference>
<feature type="transmembrane region" description="Helical" evidence="5">
    <location>
        <begin position="187"/>
        <end position="205"/>
    </location>
</feature>
<dbReference type="PANTHER" id="PTHR37422">
    <property type="entry name" value="TEICHURONIC ACID BIOSYNTHESIS PROTEIN TUAE"/>
    <property type="match status" value="1"/>
</dbReference>
<evidence type="ECO:0000256" key="1">
    <source>
        <dbReference type="ARBA" id="ARBA00004141"/>
    </source>
</evidence>
<evidence type="ECO:0000259" key="6">
    <source>
        <dbReference type="Pfam" id="PF04932"/>
    </source>
</evidence>
<feature type="transmembrane region" description="Helical" evidence="5">
    <location>
        <begin position="269"/>
        <end position="287"/>
    </location>
</feature>
<sequence length="465" mass="53394">MKRNIKEKAIHYSKIIATEKNFTLFIILTLVLIPLGEIATLVHNEYFVSQPVIVDFAGWVGSIMAVAYFITNRKKYYPSDFFLFTLFMFAVISSAFSHDRNQTLFGFYYDEWFIHYMAYFALMFAATNVKKLKYKEYILAAFVTVTTINIVPSVLESVGAWPYYAYFDAESHEENKWVYGLTQNSNFYAGISTVFTACCTMLFLFAKSKKTCIILFVADLLCFYCSISTGTRISLVGNICFMIFAVILIFLLHRKEKSKSDLKCHLKRYGLVLAAFGVIFFILVKFFGRLNGDLETTIGEFENMGSLSAFDSFGSWRGYIWRIGLESVPDFWLTGIGLDNYRDAFEYRADFSTLPWSQGKGHNEYIHILVTEGVFALVNYLALLFYAFFTGMKSALKSINKDRANAVVTCIFLTMFIAYTSQACFNSSVVNTAPYFWVVLGMVMTKNHQRPFGYRKKLKQRQSKS</sequence>
<dbReference type="InterPro" id="IPR051533">
    <property type="entry name" value="WaaL-like"/>
</dbReference>
<feature type="transmembrane region" description="Helical" evidence="5">
    <location>
        <begin position="81"/>
        <end position="98"/>
    </location>
</feature>
<comment type="subcellular location">
    <subcellularLocation>
        <location evidence="1">Membrane</location>
        <topology evidence="1">Multi-pass membrane protein</topology>
    </subcellularLocation>
</comment>
<feature type="transmembrane region" description="Helical" evidence="5">
    <location>
        <begin position="428"/>
        <end position="445"/>
    </location>
</feature>
<feature type="transmembrane region" description="Helical" evidence="5">
    <location>
        <begin position="137"/>
        <end position="155"/>
    </location>
</feature>
<reference evidence="7 8" key="1">
    <citation type="journal article" date="2014" name="Int. J. Syst. Evol. Microbiol.">
        <title>Complete genome of a new Firmicutes species belonging to the dominant human colonic microbiota ('Ruminococcus bicirculans') reveals two chromosomes and a selective capacity to utilize plant glucans.</title>
        <authorList>
            <consortium name="NISC Comparative Sequencing Program"/>
            <person name="Wegmann U."/>
            <person name="Louis P."/>
            <person name="Goesmann A."/>
            <person name="Henrissat B."/>
            <person name="Duncan S.H."/>
            <person name="Flint H.J."/>
        </authorList>
    </citation>
    <scope>NUCLEOTIDE SEQUENCE [LARGE SCALE GENOMIC DNA]</scope>
    <source>
        <strain evidence="7 8">80/3</strain>
    </source>
</reference>
<evidence type="ECO:0000313" key="8">
    <source>
        <dbReference type="Proteomes" id="UP000027600"/>
    </source>
</evidence>
<feature type="transmembrane region" description="Helical" evidence="5">
    <location>
        <begin position="235"/>
        <end position="253"/>
    </location>
</feature>
<dbReference type="EMBL" id="HF545616">
    <property type="protein sequence ID" value="CCO05324.1"/>
    <property type="molecule type" value="Genomic_DNA"/>
</dbReference>
<dbReference type="PANTHER" id="PTHR37422:SF13">
    <property type="entry name" value="LIPOPOLYSACCHARIDE BIOSYNTHESIS PROTEIN PA4999-RELATED"/>
    <property type="match status" value="1"/>
</dbReference>
<feature type="domain" description="O-antigen ligase-related" evidence="6">
    <location>
        <begin position="220"/>
        <end position="380"/>
    </location>
</feature>
<feature type="transmembrane region" description="Helical" evidence="5">
    <location>
        <begin position="404"/>
        <end position="422"/>
    </location>
</feature>
<protein>
    <recommendedName>
        <fullName evidence="6">O-antigen ligase-related domain-containing protein</fullName>
    </recommendedName>
</protein>
<feature type="transmembrane region" description="Helical" evidence="5">
    <location>
        <begin position="21"/>
        <end position="42"/>
    </location>
</feature>
<accession>A0ABM9QHK0</accession>
<dbReference type="InterPro" id="IPR007016">
    <property type="entry name" value="O-antigen_ligase-rel_domated"/>
</dbReference>
<feature type="transmembrane region" description="Helical" evidence="5">
    <location>
        <begin position="212"/>
        <end position="229"/>
    </location>
</feature>
<keyword evidence="4 5" id="KW-0472">Membrane</keyword>
<keyword evidence="2 5" id="KW-0812">Transmembrane</keyword>